<dbReference type="Pfam" id="PF03133">
    <property type="entry name" value="TTL"/>
    <property type="match status" value="1"/>
</dbReference>
<dbReference type="AlphaFoldDB" id="A0A498CCJ5"/>
<name>A0A498CCJ5_9GAMM</name>
<sequence>MNATDHRRRYWLGGKRKREQDIFFEEALDPALWQPGDADDWHACWYTGMPPREVFRQTGPDRTVNHIPGNNCLTVKSRLYQTVHNLQRRLAASRPAGHPDLTRADFVPRVFSMPGDYHALQAHAAAHPDKRWLLKPKNSARGKDISLVSDVAEVPTDDRWMVQEYLSQPHLMQGRKYVLRLYVLITSVEPLRVYLYEQGFAKLASMPYSLEDADNPYVHLTNPDVNARNEAADDPVVFVDLERYRRWLREQGHDDAALFDRLRDIVALTTIAARENLRAQLAHQGADAAGCYELIGMDCLVDDRIRPWLLECNLSPSLGVCAAPEDGGHIEAGIKRRLVADLVAMAGLNDPAPDSTEQHDDPVARWRAEAEREARHSGGFERLLPTADAARYLACFPLPRFADVALADSMSEAPVRRPALHRWQVAEVITEEELLLYGEAHQALYAPNPTAALIWLHATNGKHPDEIVDALQQTLQGADRGTLEQQVWEALADWAEAGLLVQCPEPLPGEPAVKATAPPGETANRDRADTPHTLSLRVAQQPLHLRTWSGPAAERLFPLLAPLAMAAPAEEALQVEIGRSHRGYTVLVGGEVEAEHLRLAELGPWFVRALLRRAPSSGTVAVSSTLVTVDPAAPDAAVLVCRAGATDDDGLAAALTGDTGPAWGSGATIALAGDGHARPLGLPLRRARHPSTLSEDPLWWFGQRGHLVPATGTPGPDNHLRVAAILVAMPGEHDGTLDHLPRRLSLREALGHLLPETASHGGTGLDRQTLSRFADWVAQHPVYAVHPRETPETITRRVYPILHDVTQKKRKEKAVQ</sequence>
<dbReference type="PROSITE" id="PS51221">
    <property type="entry name" value="TTL"/>
    <property type="match status" value="1"/>
</dbReference>
<reference evidence="4 5" key="1">
    <citation type="submission" date="2018-10" db="EMBL/GenBank/DDBJ databases">
        <title>Genomic Encyclopedia of Type Strains, Phase IV (KMG-IV): sequencing the most valuable type-strain genomes for metagenomic binning, comparative biology and taxonomic classification.</title>
        <authorList>
            <person name="Goeker M."/>
        </authorList>
    </citation>
    <scope>NUCLEOTIDE SEQUENCE [LARGE SCALE GENOMIC DNA]</scope>
    <source>
        <strain evidence="4 5">DSM 12769</strain>
    </source>
</reference>
<dbReference type="Gene3D" id="1.10.10.1150">
    <property type="entry name" value="Coenzyme PQQ synthesis protein D (PqqD)"/>
    <property type="match status" value="1"/>
</dbReference>
<keyword evidence="3" id="KW-0067">ATP-binding</keyword>
<dbReference type="PANTHER" id="PTHR12241">
    <property type="entry name" value="TUBULIN POLYGLUTAMYLASE"/>
    <property type="match status" value="1"/>
</dbReference>
<dbReference type="RefSeq" id="WP_121441413.1">
    <property type="nucleotide sequence ID" value="NZ_RCDA01000001.1"/>
</dbReference>
<evidence type="ECO:0000313" key="5">
    <source>
        <dbReference type="Proteomes" id="UP000275461"/>
    </source>
</evidence>
<keyword evidence="2" id="KW-0547">Nucleotide-binding</keyword>
<dbReference type="EMBL" id="RCDA01000001">
    <property type="protein sequence ID" value="RLK50970.1"/>
    <property type="molecule type" value="Genomic_DNA"/>
</dbReference>
<evidence type="ECO:0000256" key="2">
    <source>
        <dbReference type="ARBA" id="ARBA00022741"/>
    </source>
</evidence>
<dbReference type="GO" id="GO:0070740">
    <property type="term" value="F:tubulin-glutamic acid ligase activity"/>
    <property type="evidence" value="ECO:0007669"/>
    <property type="project" value="TreeGrafter"/>
</dbReference>
<dbReference type="GO" id="GO:0000226">
    <property type="term" value="P:microtubule cytoskeleton organization"/>
    <property type="evidence" value="ECO:0007669"/>
    <property type="project" value="TreeGrafter"/>
</dbReference>
<dbReference type="InterPro" id="IPR041881">
    <property type="entry name" value="PqqD_sf"/>
</dbReference>
<dbReference type="InterPro" id="IPR008792">
    <property type="entry name" value="PQQD"/>
</dbReference>
<evidence type="ECO:0000256" key="3">
    <source>
        <dbReference type="ARBA" id="ARBA00022840"/>
    </source>
</evidence>
<evidence type="ECO:0000313" key="4">
    <source>
        <dbReference type="EMBL" id="RLK50970.1"/>
    </source>
</evidence>
<evidence type="ECO:0000256" key="1">
    <source>
        <dbReference type="ARBA" id="ARBA00022598"/>
    </source>
</evidence>
<keyword evidence="5" id="KW-1185">Reference proteome</keyword>
<gene>
    <name evidence="4" type="ORF">DFR31_0882</name>
</gene>
<dbReference type="Gene3D" id="3.30.470.20">
    <property type="entry name" value="ATP-grasp fold, B domain"/>
    <property type="match status" value="1"/>
</dbReference>
<dbReference type="Pfam" id="PF05402">
    <property type="entry name" value="PqqD"/>
    <property type="match status" value="1"/>
</dbReference>
<dbReference type="GO" id="GO:0005524">
    <property type="term" value="F:ATP binding"/>
    <property type="evidence" value="ECO:0007669"/>
    <property type="project" value="UniProtKB-KW"/>
</dbReference>
<accession>A0A498CCJ5</accession>
<dbReference type="Proteomes" id="UP000275461">
    <property type="component" value="Unassembled WGS sequence"/>
</dbReference>
<dbReference type="SUPFAM" id="SSF56059">
    <property type="entry name" value="Glutathione synthetase ATP-binding domain-like"/>
    <property type="match status" value="1"/>
</dbReference>
<keyword evidence="1" id="KW-0436">Ligase</keyword>
<organism evidence="4 5">
    <name type="scientific">Alkalispirillum mobile</name>
    <dbReference type="NCBI Taxonomy" id="85925"/>
    <lineage>
        <taxon>Bacteria</taxon>
        <taxon>Pseudomonadati</taxon>
        <taxon>Pseudomonadota</taxon>
        <taxon>Gammaproteobacteria</taxon>
        <taxon>Chromatiales</taxon>
        <taxon>Ectothiorhodospiraceae</taxon>
        <taxon>Alkalispirillum</taxon>
    </lineage>
</organism>
<dbReference type="OrthoDB" id="5789377at2"/>
<dbReference type="GO" id="GO:0015631">
    <property type="term" value="F:tubulin binding"/>
    <property type="evidence" value="ECO:0007669"/>
    <property type="project" value="TreeGrafter"/>
</dbReference>
<proteinExistence type="predicted"/>
<comment type="caution">
    <text evidence="4">The sequence shown here is derived from an EMBL/GenBank/DDBJ whole genome shotgun (WGS) entry which is preliminary data.</text>
</comment>
<dbReference type="InterPro" id="IPR004344">
    <property type="entry name" value="TTL/TTLL_fam"/>
</dbReference>
<protein>
    <submittedName>
        <fullName evidence="4">Tubulin polyglutamylase TTLL5</fullName>
    </submittedName>
</protein>